<dbReference type="AlphaFoldDB" id="S3C2C6"/>
<organism evidence="2 3">
    <name type="scientific">Ophiostoma piceae (strain UAMH 11346)</name>
    <name type="common">Sap stain fungus</name>
    <dbReference type="NCBI Taxonomy" id="1262450"/>
    <lineage>
        <taxon>Eukaryota</taxon>
        <taxon>Fungi</taxon>
        <taxon>Dikarya</taxon>
        <taxon>Ascomycota</taxon>
        <taxon>Pezizomycotina</taxon>
        <taxon>Sordariomycetes</taxon>
        <taxon>Sordariomycetidae</taxon>
        <taxon>Ophiostomatales</taxon>
        <taxon>Ophiostomataceae</taxon>
        <taxon>Ophiostoma</taxon>
    </lineage>
</organism>
<reference evidence="2 3" key="1">
    <citation type="journal article" date="2013" name="BMC Genomics">
        <title>The genome and transcriptome of the pine saprophyte Ophiostoma piceae, and a comparison with the bark beetle-associated pine pathogen Grosmannia clavigera.</title>
        <authorList>
            <person name="Haridas S."/>
            <person name="Wang Y."/>
            <person name="Lim L."/>
            <person name="Massoumi Alamouti S."/>
            <person name="Jackman S."/>
            <person name="Docking R."/>
            <person name="Robertson G."/>
            <person name="Birol I."/>
            <person name="Bohlmann J."/>
            <person name="Breuil C."/>
        </authorList>
    </citation>
    <scope>NUCLEOTIDE SEQUENCE [LARGE SCALE GENOMIC DNA]</scope>
    <source>
        <strain evidence="2 3">UAMH 11346</strain>
    </source>
</reference>
<evidence type="ECO:0000313" key="2">
    <source>
        <dbReference type="EMBL" id="EPE07664.1"/>
    </source>
</evidence>
<keyword evidence="3" id="KW-1185">Reference proteome</keyword>
<dbReference type="EMBL" id="KE148150">
    <property type="protein sequence ID" value="EPE07664.1"/>
    <property type="molecule type" value="Genomic_DNA"/>
</dbReference>
<evidence type="ECO:0000313" key="3">
    <source>
        <dbReference type="Proteomes" id="UP000016923"/>
    </source>
</evidence>
<protein>
    <submittedName>
        <fullName evidence="2">Uncharacterized protein</fullName>
    </submittedName>
</protein>
<proteinExistence type="predicted"/>
<evidence type="ECO:0000256" key="1">
    <source>
        <dbReference type="SAM" id="MobiDB-lite"/>
    </source>
</evidence>
<dbReference type="Proteomes" id="UP000016923">
    <property type="component" value="Unassembled WGS sequence"/>
</dbReference>
<name>S3C2C6_OPHP1</name>
<accession>S3C2C6</accession>
<gene>
    <name evidence="2" type="ORF">F503_00386</name>
</gene>
<dbReference type="VEuPathDB" id="FungiDB:F503_00386"/>
<sequence length="83" mass="8250">MKRDPIHGPGASITVEAADAGMAKAQRPETGRLADGQACTVMGATEKLGAASVGRDVEDVVGEAQKGALAWGSSTRAAGGEAK</sequence>
<dbReference type="HOGENOM" id="CLU_2543162_0_0_1"/>
<feature type="region of interest" description="Disordered" evidence="1">
    <location>
        <begin position="1"/>
        <end position="34"/>
    </location>
</feature>